<evidence type="ECO:0000256" key="1">
    <source>
        <dbReference type="ARBA" id="ARBA00004123"/>
    </source>
</evidence>
<evidence type="ECO:0000313" key="10">
    <source>
        <dbReference type="Proteomes" id="UP001443914"/>
    </source>
</evidence>
<feature type="domain" description="NUA/TPR/MLP1-2-like" evidence="8">
    <location>
        <begin position="488"/>
        <end position="595"/>
    </location>
</feature>
<keyword evidence="10" id="KW-1185">Reference proteome</keyword>
<reference evidence="9 10" key="1">
    <citation type="submission" date="2024-03" db="EMBL/GenBank/DDBJ databases">
        <title>WGS assembly of Saponaria officinalis var. Norfolk2.</title>
        <authorList>
            <person name="Jenkins J."/>
            <person name="Shu S."/>
            <person name="Grimwood J."/>
            <person name="Barry K."/>
            <person name="Goodstein D."/>
            <person name="Schmutz J."/>
            <person name="Leebens-Mack J."/>
            <person name="Osbourn A."/>
        </authorList>
    </citation>
    <scope>NUCLEOTIDE SEQUENCE [LARGE SCALE GENOMIC DNA]</scope>
    <source>
        <strain evidence="10">cv. Norfolk2</strain>
        <strain evidence="9">JIC</strain>
        <tissue evidence="9">Leaf</tissue>
    </source>
</reference>
<feature type="coiled-coil region" evidence="4">
    <location>
        <begin position="1553"/>
        <end position="1587"/>
    </location>
</feature>
<evidence type="ECO:0000256" key="3">
    <source>
        <dbReference type="ARBA" id="ARBA00023242"/>
    </source>
</evidence>
<feature type="compositionally biased region" description="Polar residues" evidence="5">
    <location>
        <begin position="1987"/>
        <end position="1997"/>
    </location>
</feature>
<feature type="domain" description="Nucleoprotein TPR/MPL1" evidence="7">
    <location>
        <begin position="172"/>
        <end position="251"/>
    </location>
</feature>
<evidence type="ECO:0000259" key="7">
    <source>
        <dbReference type="Pfam" id="PF25481"/>
    </source>
</evidence>
<dbReference type="InterPro" id="IPR057974">
    <property type="entry name" value="NUA/TPR/MLP1-2-like_dom"/>
</dbReference>
<feature type="coiled-coil region" evidence="4">
    <location>
        <begin position="1373"/>
        <end position="1508"/>
    </location>
</feature>
<feature type="coiled-coil region" evidence="4">
    <location>
        <begin position="569"/>
        <end position="626"/>
    </location>
</feature>
<dbReference type="EMBL" id="JBDFQZ010000006">
    <property type="protein sequence ID" value="KAK9714818.1"/>
    <property type="molecule type" value="Genomic_DNA"/>
</dbReference>
<feature type="compositionally biased region" description="Low complexity" evidence="5">
    <location>
        <begin position="2103"/>
        <end position="2124"/>
    </location>
</feature>
<feature type="compositionally biased region" description="Acidic residues" evidence="5">
    <location>
        <begin position="2020"/>
        <end position="2033"/>
    </location>
</feature>
<evidence type="ECO:0000256" key="2">
    <source>
        <dbReference type="ARBA" id="ARBA00023054"/>
    </source>
</evidence>
<evidence type="ECO:0000313" key="9">
    <source>
        <dbReference type="EMBL" id="KAK9714818.1"/>
    </source>
</evidence>
<comment type="subcellular location">
    <subcellularLocation>
        <location evidence="1">Nucleus</location>
    </subcellularLocation>
</comment>
<accession>A0AAW1K9Q2</accession>
<feature type="coiled-coil region" evidence="4">
    <location>
        <begin position="1105"/>
        <end position="1164"/>
    </location>
</feature>
<dbReference type="Pfam" id="PF07926">
    <property type="entry name" value="TPR_MLP1_2"/>
    <property type="match status" value="1"/>
</dbReference>
<dbReference type="Pfam" id="PF25481">
    <property type="entry name" value="Nucleoprot-TPR"/>
    <property type="match status" value="1"/>
</dbReference>
<organism evidence="9 10">
    <name type="scientific">Saponaria officinalis</name>
    <name type="common">Common soapwort</name>
    <name type="synonym">Lychnis saponaria</name>
    <dbReference type="NCBI Taxonomy" id="3572"/>
    <lineage>
        <taxon>Eukaryota</taxon>
        <taxon>Viridiplantae</taxon>
        <taxon>Streptophyta</taxon>
        <taxon>Embryophyta</taxon>
        <taxon>Tracheophyta</taxon>
        <taxon>Spermatophyta</taxon>
        <taxon>Magnoliopsida</taxon>
        <taxon>eudicotyledons</taxon>
        <taxon>Gunneridae</taxon>
        <taxon>Pentapetalae</taxon>
        <taxon>Caryophyllales</taxon>
        <taxon>Caryophyllaceae</taxon>
        <taxon>Caryophylleae</taxon>
        <taxon>Saponaria</taxon>
    </lineage>
</organism>
<feature type="coiled-coil region" evidence="4">
    <location>
        <begin position="111"/>
        <end position="173"/>
    </location>
</feature>
<dbReference type="Proteomes" id="UP001443914">
    <property type="component" value="Unassembled WGS sequence"/>
</dbReference>
<feature type="coiled-coil region" evidence="4">
    <location>
        <begin position="768"/>
        <end position="795"/>
    </location>
</feature>
<dbReference type="EMBL" id="JBDFQZ010000006">
    <property type="protein sequence ID" value="KAK9714815.1"/>
    <property type="molecule type" value="Genomic_DNA"/>
</dbReference>
<proteinExistence type="predicted"/>
<evidence type="ECO:0000256" key="4">
    <source>
        <dbReference type="SAM" id="Coils"/>
    </source>
</evidence>
<feature type="coiled-coil region" evidence="4">
    <location>
        <begin position="1302"/>
        <end position="1343"/>
    </location>
</feature>
<sequence>MPTFISDEEFAVILTAGDVSAVAEKADAFIQNLINEIETTKAKADAASITAEQTCSILEQKYLSLSSDFSALESRNSQLDSGLQQRSSELAQIQSEKHQLYLKFIEKDGEIERLKTEVSELQKSKRQLLDLLGGKDTEISEKNSTIKSYLDKISDMTARAAQREARVSEVEAELLRCKTHCEKLLQEKELFEKHNAWLNAELTTKAESFLEQRRRSAEIEADLSAKLEDIEKQYNECSGSLNWHKERVRELELKLESLQRELCSARDDASAAEQRYSAEISTVSKLVNLYKESSEEWSRKAGELEGVVKALEAHLSKAESDYKDKLEKEVAARKEAEKEAMKLTENISKLEAELESGRRACELDILPLSSFTNEALTTTGRVNDHAVVPHVPAGVSGTALAASLLREGWSLAKMYAKYQEAADALRHEQMGRKQTEAILERVLFEIEEKASVLLGERAEHERMADAYALMNQKLQQSLSEQGNLEKVIRELKAEVKKCEREYTYAQKEITDLQEQVTILLKECRDVQLRCGSVNQEYMDDDIASPLTEMNDESVIQKVISEHLLSVKDIKGLVEQNAKLRNLVRSLSDEVENREMLVKEQFGEELRKHKEEAASRVAAVMERAEEQGRMIDSLHSSVSMFRRLYEEEHRLRSSQPQTTVAPSTDGKKDFMLLLESSQEAAKRVQEQASERVRCLEDELASQKTEMMSLRSEREMLVLKASFAKEKLERFMEEFNHQREESNGILVRNIEFSQIIVDYQKKLRESSESVHCAEELSRKLNAELSVLRREKELLLNSEKRAHDEVKDLSQRVYRLQASLDTVQSAQQVREEARADERRKQEEYIKQIEREWAEAKNELQEERNNVRALSVDRENTVKDAMRQVEEMSKRLEAALQAVTAADARAAAAEARYSELERKLKVAEAKIGGHDSGPCVPASTSEGREDLTTASQEIERLKSEASANKEHMLQYKSIAEVNETALKQMEAAHENFKIEAEQFKKALESEIQSLRDRVLELENESSLKSTEAASSASQKDEALVTALAEIAVSKEETSNKVAQLMALEVQVSVLKEDLERAHQRSQAVQGNYERQVIMQSETIQELSKTSQALAKVQEEASVLRRTVDAYESENIELKAKWVSEKTELEKSKSEAEKKYEELNVQNKILHNQLEAVHITEKERGAAGIASASNRGDSQSEAGLHSVVGYLRRSKEIAETEISLLKQEKMRLQSQLERALKSSETAQASLSAERVNSRSLFTEDEFKALKLQVSEINLLRESNMQLREENRHNFEECQKLREVAKIVKVEAEKLQSIIKEREVEIEGLRKEVEVHKKEKEGLERRISDMLEASKNVNLKDYNLLKSEVEELQVSMREKDAVIEDTQKLLFQKQELIAKLEQDLERTRLQLTERDGQLAEVESLKLEVDKQKKLIINYKRRTDFLLRDKETSSKQKEMLLKEKESLINEKEVSEKEKDALSKEKEVLLKEKEDLIKEKQEILKQLENLHREKKATADASVDLAMREREKEKDARIQILEITVGKQRKEKEKRQGIEKSILAKVESVDMQRKKFEDELERQKEAVRRISDELEKLKHAKDSLPEGTSVVQLLSGNNLDDLSSAYVLAVENFEREARLVLNEAGNQSSASNASAMEATQVVASAKQASTVEIPVTTQSTAPPIYPPAKAIEEKERKVILPKGRKLVRPRLIKPGELRRNVVMSDAGGSKNAANPISVQEMAIQSSVPESSEPPFRKRPASPSPSELQEEHLQLGDSSSSFLEPSQKRSKGLDSVQDDVHAQTAAPDNVEASETPFRKCPASPSPSELQEERLQPGDSSTSFSEPSQKRSKGLDSVQDDVHAQTAAPENVEAIPTVEELLDAVCDVPQGLANEAYDSEKVAETSEGPRNEASESQQANDAKTFDADRDDIAEENAGKASEVEDMIDEASDLQAEEDGQHPVIDINNEEGEMLPESSYIDAVGETYITESQDTNDFHPEHSTTASMPSPSQVDDDPSHLNVNEATSPEIADASDQMEEGELAEDAADDSDKSFHDDEQTAGDIDRTNEAGDGVTGGTMSTMESAVSGENSSSVVSGQDSQQSSRISRTINLSDRAKAGAAARLGRSSPASASASTTTPTPTPTPTPLSTTRRGRGAPTTRSRGRRGARQG</sequence>
<name>A0AAW1K9Q2_SAPOF</name>
<feature type="region of interest" description="Disordered" evidence="5">
    <location>
        <begin position="1881"/>
        <end position="2156"/>
    </location>
</feature>
<feature type="compositionally biased region" description="Low complexity" evidence="5">
    <location>
        <begin position="2068"/>
        <end position="2089"/>
    </location>
</feature>
<protein>
    <recommendedName>
        <fullName evidence="11">Nucleoprotein TPR/MLP1 domain-containing protein</fullName>
    </recommendedName>
</protein>
<feature type="coiled-coil region" evidence="4">
    <location>
        <begin position="1206"/>
        <end position="1233"/>
    </location>
</feature>
<feature type="coiled-coil region" evidence="4">
    <location>
        <begin position="301"/>
        <end position="360"/>
    </location>
</feature>
<evidence type="ECO:0000259" key="8">
    <source>
        <dbReference type="Pfam" id="PF25785"/>
    </source>
</evidence>
<dbReference type="GO" id="GO:0006606">
    <property type="term" value="P:protein import into nucleus"/>
    <property type="evidence" value="ECO:0007669"/>
    <property type="project" value="InterPro"/>
</dbReference>
<dbReference type="Gene3D" id="1.10.287.1490">
    <property type="match status" value="1"/>
</dbReference>
<feature type="compositionally biased region" description="Polar residues" evidence="5">
    <location>
        <begin position="1823"/>
        <end position="1832"/>
    </location>
</feature>
<feature type="compositionally biased region" description="Acidic residues" evidence="5">
    <location>
        <begin position="1928"/>
        <end position="1942"/>
    </location>
</feature>
<dbReference type="GO" id="GO:0017056">
    <property type="term" value="F:structural constituent of nuclear pore"/>
    <property type="evidence" value="ECO:0007669"/>
    <property type="project" value="TreeGrafter"/>
</dbReference>
<gene>
    <name evidence="9" type="ORF">RND81_06G122300</name>
</gene>
<dbReference type="PANTHER" id="PTHR18898">
    <property type="entry name" value="NUCLEOPROTEIN TPR-RELATED"/>
    <property type="match status" value="1"/>
</dbReference>
<dbReference type="GO" id="GO:0005643">
    <property type="term" value="C:nuclear pore"/>
    <property type="evidence" value="ECO:0007669"/>
    <property type="project" value="TreeGrafter"/>
</dbReference>
<feature type="compositionally biased region" description="Basic and acidic residues" evidence="5">
    <location>
        <begin position="1883"/>
        <end position="1898"/>
    </location>
</feature>
<keyword evidence="3" id="KW-0539">Nucleus</keyword>
<comment type="caution">
    <text evidence="9">The sequence shown here is derived from an EMBL/GenBank/DDBJ whole genome shotgun (WGS) entry which is preliminary data.</text>
</comment>
<feature type="domain" description="Nucleoprotein TPR/MLP1-2" evidence="6">
    <location>
        <begin position="1041"/>
        <end position="1168"/>
    </location>
</feature>
<feature type="coiled-coil region" evidence="4">
    <location>
        <begin position="241"/>
        <end position="268"/>
    </location>
</feature>
<evidence type="ECO:0000256" key="5">
    <source>
        <dbReference type="SAM" id="MobiDB-lite"/>
    </source>
</evidence>
<dbReference type="InterPro" id="IPR057577">
    <property type="entry name" value="Nucleoprot-TPR/MLP1_dom"/>
</dbReference>
<evidence type="ECO:0000259" key="6">
    <source>
        <dbReference type="Pfam" id="PF07926"/>
    </source>
</evidence>
<dbReference type="PANTHER" id="PTHR18898:SF2">
    <property type="entry name" value="NUCLEOPROTEIN TPR"/>
    <property type="match status" value="1"/>
</dbReference>
<feature type="compositionally biased region" description="Basic residues" evidence="5">
    <location>
        <begin position="2147"/>
        <end position="2156"/>
    </location>
</feature>
<feature type="compositionally biased region" description="Basic and acidic residues" evidence="5">
    <location>
        <begin position="2034"/>
        <end position="2054"/>
    </location>
</feature>
<feature type="coiled-coil region" evidence="4">
    <location>
        <begin position="978"/>
        <end position="1016"/>
    </location>
</feature>
<feature type="coiled-coil region" evidence="4">
    <location>
        <begin position="474"/>
        <end position="515"/>
    </location>
</feature>
<keyword evidence="2 4" id="KW-0175">Coiled coil</keyword>
<dbReference type="EMBL" id="JBDFQZ010000006">
    <property type="protein sequence ID" value="KAK9714819.1"/>
    <property type="molecule type" value="Genomic_DNA"/>
</dbReference>
<dbReference type="Pfam" id="PF25785">
    <property type="entry name" value="TPR"/>
    <property type="match status" value="1"/>
</dbReference>
<feature type="compositionally biased region" description="Low complexity" evidence="5">
    <location>
        <begin position="2132"/>
        <end position="2146"/>
    </location>
</feature>
<dbReference type="GO" id="GO:0006406">
    <property type="term" value="P:mRNA export from nucleus"/>
    <property type="evidence" value="ECO:0007669"/>
    <property type="project" value="TreeGrafter"/>
</dbReference>
<evidence type="ECO:0008006" key="11">
    <source>
        <dbReference type="Google" id="ProtNLM"/>
    </source>
</evidence>
<feature type="region of interest" description="Disordered" evidence="5">
    <location>
        <begin position="1730"/>
        <end position="1860"/>
    </location>
</feature>
<feature type="coiled-coil region" evidence="4">
    <location>
        <begin position="677"/>
        <end position="739"/>
    </location>
</feature>
<feature type="coiled-coil region" evidence="4">
    <location>
        <begin position="820"/>
        <end position="922"/>
    </location>
</feature>
<dbReference type="InterPro" id="IPR012929">
    <property type="entry name" value="Nucleoprot-TPR/MLP1-2_dom"/>
</dbReference>